<dbReference type="EMBL" id="UPTC01000406">
    <property type="protein sequence ID" value="VBB28444.1"/>
    <property type="molecule type" value="Genomic_DNA"/>
</dbReference>
<dbReference type="AlphaFoldDB" id="A0A498S9Z2"/>
<evidence type="ECO:0000313" key="3">
    <source>
        <dbReference type="Proteomes" id="UP000276991"/>
    </source>
</evidence>
<proteinExistence type="predicted"/>
<keyword evidence="1" id="KW-0175">Coiled coil</keyword>
<dbReference type="Proteomes" id="UP000276991">
    <property type="component" value="Unassembled WGS sequence"/>
</dbReference>
<reference evidence="2 3" key="1">
    <citation type="submission" date="2018-08" db="EMBL/GenBank/DDBJ databases">
        <authorList>
            <person name="Laetsch R D."/>
            <person name="Stevens L."/>
            <person name="Kumar S."/>
            <person name="Blaxter L. M."/>
        </authorList>
    </citation>
    <scope>NUCLEOTIDE SEQUENCE [LARGE SCALE GENOMIC DNA]</scope>
</reference>
<protein>
    <submittedName>
        <fullName evidence="2">Uncharacterized protein</fullName>
    </submittedName>
</protein>
<dbReference type="OrthoDB" id="5795281at2759"/>
<gene>
    <name evidence="2" type="ORF">NAV_LOCUS3274</name>
</gene>
<evidence type="ECO:0000256" key="1">
    <source>
        <dbReference type="SAM" id="Coils"/>
    </source>
</evidence>
<organism evidence="2 3">
    <name type="scientific">Acanthocheilonema viteae</name>
    <name type="common">Filarial nematode worm</name>
    <name type="synonym">Dipetalonema viteae</name>
    <dbReference type="NCBI Taxonomy" id="6277"/>
    <lineage>
        <taxon>Eukaryota</taxon>
        <taxon>Metazoa</taxon>
        <taxon>Ecdysozoa</taxon>
        <taxon>Nematoda</taxon>
        <taxon>Chromadorea</taxon>
        <taxon>Rhabditida</taxon>
        <taxon>Spirurina</taxon>
        <taxon>Spiruromorpha</taxon>
        <taxon>Filarioidea</taxon>
        <taxon>Onchocercidae</taxon>
        <taxon>Acanthocheilonema</taxon>
    </lineage>
</organism>
<name>A0A498S9Z2_ACAVI</name>
<keyword evidence="3" id="KW-1185">Reference proteome</keyword>
<accession>A0A498S9Z2</accession>
<evidence type="ECO:0000313" key="2">
    <source>
        <dbReference type="EMBL" id="VBB28444.1"/>
    </source>
</evidence>
<feature type="coiled-coil region" evidence="1">
    <location>
        <begin position="177"/>
        <end position="237"/>
    </location>
</feature>
<sequence>MRNLAVLCRPTRIRPVVRFFGRKGPKLHLHDIKLQSLQDKLRVGKVHTTGLFEHARNDWSRFRKIVRYAVHEDYSSNKGRCVLARDVWLGENRGGMKSLHEGICIATSFSFKEDFFSQMEGIPARVSMDDQMDCTSGLLTHHERPECIDSATEPKRQKLDDDAAEKLAENASRTKRLTQLKKDIAVLEAAVRRGQETMEKMLHIAVEDMSIDPLSRQEDLLRRRDSLMAELISAQNRAGRKNRVQRLENGSLVVNLLENSGENNDTPFVKVEAWELRKCGCDFCDVYNSSRIGLPPRV</sequence>